<sequence>MKQTLTIEHMSCQNCVKHVTEHLSALEGVIGVSVDLDAKQATVDTQTERSQTDYQTALEDTIYEVIAVG</sequence>
<dbReference type="InterPro" id="IPR036163">
    <property type="entry name" value="HMA_dom_sf"/>
</dbReference>
<dbReference type="InterPro" id="IPR017969">
    <property type="entry name" value="Heavy-metal-associated_CS"/>
</dbReference>
<keyword evidence="4" id="KW-1185">Reference proteome</keyword>
<organism evidence="3 4">
    <name type="scientific">Streptococcus gallinaceus</name>
    <dbReference type="NCBI Taxonomy" id="165758"/>
    <lineage>
        <taxon>Bacteria</taxon>
        <taxon>Bacillati</taxon>
        <taxon>Bacillota</taxon>
        <taxon>Bacilli</taxon>
        <taxon>Lactobacillales</taxon>
        <taxon>Streptococcaceae</taxon>
        <taxon>Streptococcus</taxon>
    </lineage>
</organism>
<protein>
    <submittedName>
        <fullName evidence="3">Copper chaperone CopZ</fullName>
    </submittedName>
</protein>
<dbReference type="Gene3D" id="3.30.70.100">
    <property type="match status" value="1"/>
</dbReference>
<comment type="caution">
    <text evidence="3">The sequence shown here is derived from an EMBL/GenBank/DDBJ whole genome shotgun (WGS) entry which is preliminary data.</text>
</comment>
<dbReference type="Proteomes" id="UP001549055">
    <property type="component" value="Unassembled WGS sequence"/>
</dbReference>
<dbReference type="Pfam" id="PF00403">
    <property type="entry name" value="HMA"/>
    <property type="match status" value="1"/>
</dbReference>
<name>A0ABV2JMP9_9STRE</name>
<evidence type="ECO:0000313" key="4">
    <source>
        <dbReference type="Proteomes" id="UP001549055"/>
    </source>
</evidence>
<dbReference type="RefSeq" id="WP_354281398.1">
    <property type="nucleotide sequence ID" value="NZ_JBEPMK010000005.1"/>
</dbReference>
<dbReference type="EMBL" id="JBEPMK010000005">
    <property type="protein sequence ID" value="MET3644952.1"/>
    <property type="molecule type" value="Genomic_DNA"/>
</dbReference>
<dbReference type="CDD" id="cd00371">
    <property type="entry name" value="HMA"/>
    <property type="match status" value="1"/>
</dbReference>
<keyword evidence="1" id="KW-0479">Metal-binding</keyword>
<dbReference type="SUPFAM" id="SSF55008">
    <property type="entry name" value="HMA, heavy metal-associated domain"/>
    <property type="match status" value="1"/>
</dbReference>
<dbReference type="PROSITE" id="PS01047">
    <property type="entry name" value="HMA_1"/>
    <property type="match status" value="1"/>
</dbReference>
<evidence type="ECO:0000313" key="3">
    <source>
        <dbReference type="EMBL" id="MET3644952.1"/>
    </source>
</evidence>
<dbReference type="PROSITE" id="PS50846">
    <property type="entry name" value="HMA_2"/>
    <property type="match status" value="1"/>
</dbReference>
<proteinExistence type="predicted"/>
<reference evidence="3 4" key="1">
    <citation type="submission" date="2024-06" db="EMBL/GenBank/DDBJ databases">
        <title>Genomic Encyclopedia of Type Strains, Phase IV (KMG-IV): sequencing the most valuable type-strain genomes for metagenomic binning, comparative biology and taxonomic classification.</title>
        <authorList>
            <person name="Goeker M."/>
        </authorList>
    </citation>
    <scope>NUCLEOTIDE SEQUENCE [LARGE SCALE GENOMIC DNA]</scope>
    <source>
        <strain evidence="3 4">DSM 15349</strain>
    </source>
</reference>
<gene>
    <name evidence="3" type="ORF">ABID27_001583</name>
</gene>
<evidence type="ECO:0000259" key="2">
    <source>
        <dbReference type="PROSITE" id="PS50846"/>
    </source>
</evidence>
<accession>A0ABV2JMP9</accession>
<evidence type="ECO:0000256" key="1">
    <source>
        <dbReference type="ARBA" id="ARBA00022723"/>
    </source>
</evidence>
<feature type="domain" description="HMA" evidence="2">
    <location>
        <begin position="1"/>
        <end position="66"/>
    </location>
</feature>
<dbReference type="InterPro" id="IPR006121">
    <property type="entry name" value="HMA_dom"/>
</dbReference>